<feature type="compositionally biased region" description="Acidic residues" evidence="2">
    <location>
        <begin position="619"/>
        <end position="658"/>
    </location>
</feature>
<evidence type="ECO:0000313" key="3">
    <source>
        <dbReference type="EMBL" id="KAF9870124.1"/>
    </source>
</evidence>
<name>A0A9P6HTV1_9PEZI</name>
<evidence type="ECO:0000256" key="1">
    <source>
        <dbReference type="SAM" id="Coils"/>
    </source>
</evidence>
<dbReference type="OrthoDB" id="4820928at2759"/>
<keyword evidence="4" id="KW-1185">Reference proteome</keyword>
<feature type="coiled-coil region" evidence="1">
    <location>
        <begin position="246"/>
        <end position="280"/>
    </location>
</feature>
<proteinExistence type="predicted"/>
<evidence type="ECO:0000256" key="2">
    <source>
        <dbReference type="SAM" id="MobiDB-lite"/>
    </source>
</evidence>
<organism evidence="3 4">
    <name type="scientific">Colletotrichum karsti</name>
    <dbReference type="NCBI Taxonomy" id="1095194"/>
    <lineage>
        <taxon>Eukaryota</taxon>
        <taxon>Fungi</taxon>
        <taxon>Dikarya</taxon>
        <taxon>Ascomycota</taxon>
        <taxon>Pezizomycotina</taxon>
        <taxon>Sordariomycetes</taxon>
        <taxon>Hypocreomycetidae</taxon>
        <taxon>Glomerellales</taxon>
        <taxon>Glomerellaceae</taxon>
        <taxon>Colletotrichum</taxon>
        <taxon>Colletotrichum boninense species complex</taxon>
    </lineage>
</organism>
<accession>A0A9P6HTV1</accession>
<evidence type="ECO:0000313" key="4">
    <source>
        <dbReference type="Proteomes" id="UP000781932"/>
    </source>
</evidence>
<feature type="coiled-coil region" evidence="1">
    <location>
        <begin position="337"/>
        <end position="399"/>
    </location>
</feature>
<feature type="region of interest" description="Disordered" evidence="2">
    <location>
        <begin position="593"/>
        <end position="658"/>
    </location>
</feature>
<dbReference type="RefSeq" id="XP_038739585.1">
    <property type="nucleotide sequence ID" value="XM_038895071.1"/>
</dbReference>
<protein>
    <submittedName>
        <fullName evidence="3">Uncharacterized protein</fullName>
    </submittedName>
</protein>
<gene>
    <name evidence="3" type="ORF">CkaCkLH20_12358</name>
</gene>
<reference evidence="3" key="1">
    <citation type="submission" date="2020-03" db="EMBL/GenBank/DDBJ databases">
        <authorList>
            <person name="He L."/>
        </authorList>
    </citation>
    <scope>NUCLEOTIDE SEQUENCE</scope>
    <source>
        <strain evidence="3">CkLH20</strain>
    </source>
</reference>
<dbReference type="EMBL" id="JAATWM020000058">
    <property type="protein sequence ID" value="KAF9870124.1"/>
    <property type="molecule type" value="Genomic_DNA"/>
</dbReference>
<feature type="region of interest" description="Disordered" evidence="2">
    <location>
        <begin position="415"/>
        <end position="435"/>
    </location>
</feature>
<dbReference type="GeneID" id="62168145"/>
<keyword evidence="1" id="KW-0175">Coiled coil</keyword>
<feature type="coiled-coil region" evidence="1">
    <location>
        <begin position="179"/>
        <end position="206"/>
    </location>
</feature>
<comment type="caution">
    <text evidence="3">The sequence shown here is derived from an EMBL/GenBank/DDBJ whole genome shotgun (WGS) entry which is preliminary data.</text>
</comment>
<reference evidence="3" key="2">
    <citation type="submission" date="2020-11" db="EMBL/GenBank/DDBJ databases">
        <title>Whole genome sequencing of Colletotrichum sp.</title>
        <authorList>
            <person name="Li H."/>
        </authorList>
    </citation>
    <scope>NUCLEOTIDE SEQUENCE</scope>
    <source>
        <strain evidence="3">CkLH20</strain>
    </source>
</reference>
<feature type="coiled-coil region" evidence="1">
    <location>
        <begin position="442"/>
        <end position="590"/>
    </location>
</feature>
<dbReference type="Proteomes" id="UP000781932">
    <property type="component" value="Unassembled WGS sequence"/>
</dbReference>
<sequence>MTSVAQEPELSHCDYGVLDEQAALSKDTLEKVDRELGNVNKRVEKRPGPETIGRGIEVLGMKLQDSDRKIAEAPTKLPSFDDTVSLKDAVARLVELCTGKEGFHETKVGIDSLKSSVNSYLRDNEAKETARETQVLLETQVRDLQAHVKRLQNEIDVGQLYKQDMDHANFRLGVMTQKHSQATKDNERAQQDLEAAISTCKQQNTKLTADLIKERTATQAVQVERARLETDVKHLEEHKSGSESTKQLLARELNRLTKDNESLAKRCSSLEATVESLRTRNDGSVETIKKRHKELVQALKAEAARSSEISDVRNELNHLKEAKDRDSAVMDQVTEELNEAKKTKMMDDRELSSLREECSKLKQNKVIDVATTGRTAEELTDAMIAKAAIERQLSSLQTEVTELRKFKADAESRMTNATNTTTAENERASVADNQAEQDFSRIRALEAETGDLRQDKQRLATELSTANERNSQLRIDIKCSLAETKAAHTRIESLKGEATHLRLDKANLEQQVADAESRNAQADAKIEILKEDAAHLRREKSSLEQRAASVEIRNALMCNFQCPRDIDTKLDAMLESCERVRLQVDALSRKQLATDLDNDSGANTKPPDSRKRRLPQSDGADEDQIIYENEEADETEEVDEDERVEYSEEVNETEEVDEDDFLLDYSEHLHNWTEFCNEKIKCYPKDIEANRRLLDLKVYNDGKHMAMSLIYEKILPIAKRSHLWERMRDFIDITEPNEIYCAFEMVDQENCYKPERLNTRKSKCDYHNAKDQLCFRVTCILKDGEKQFIIGEKKHNFG</sequence>
<dbReference type="AlphaFoldDB" id="A0A9P6HTV1"/>